<reference evidence="2 3" key="1">
    <citation type="submission" date="2018-05" db="EMBL/GenBank/DDBJ databases">
        <title>Genomic Encyclopedia of Type Strains, Phase IV (KMG-IV): sequencing the most valuable type-strain genomes for metagenomic binning, comparative biology and taxonomic classification.</title>
        <authorList>
            <person name="Goeker M."/>
        </authorList>
    </citation>
    <scope>NUCLEOTIDE SEQUENCE [LARGE SCALE GENOMIC DNA]</scope>
    <source>
        <strain evidence="2 3">DSM 44717</strain>
    </source>
</reference>
<keyword evidence="1" id="KW-1133">Transmembrane helix</keyword>
<evidence type="ECO:0000313" key="2">
    <source>
        <dbReference type="EMBL" id="PWV81450.1"/>
    </source>
</evidence>
<dbReference type="RefSeq" id="WP_110035958.1">
    <property type="nucleotide sequence ID" value="NZ_QGTL01000001.1"/>
</dbReference>
<dbReference type="AlphaFoldDB" id="A0A317P1P9"/>
<organism evidence="2 3">
    <name type="scientific">Nocardia neocaledoniensis</name>
    <dbReference type="NCBI Taxonomy" id="236511"/>
    <lineage>
        <taxon>Bacteria</taxon>
        <taxon>Bacillati</taxon>
        <taxon>Actinomycetota</taxon>
        <taxon>Actinomycetes</taxon>
        <taxon>Mycobacteriales</taxon>
        <taxon>Nocardiaceae</taxon>
        <taxon>Nocardia</taxon>
    </lineage>
</organism>
<dbReference type="EMBL" id="QGTL01000001">
    <property type="protein sequence ID" value="PWV81450.1"/>
    <property type="molecule type" value="Genomic_DNA"/>
</dbReference>
<keyword evidence="3" id="KW-1185">Reference proteome</keyword>
<keyword evidence="1" id="KW-0472">Membrane</keyword>
<feature type="transmembrane region" description="Helical" evidence="1">
    <location>
        <begin position="50"/>
        <end position="75"/>
    </location>
</feature>
<dbReference type="Proteomes" id="UP000246410">
    <property type="component" value="Unassembled WGS sequence"/>
</dbReference>
<accession>A0A317P1P9</accession>
<evidence type="ECO:0000256" key="1">
    <source>
        <dbReference type="SAM" id="Phobius"/>
    </source>
</evidence>
<comment type="caution">
    <text evidence="2">The sequence shown here is derived from an EMBL/GenBank/DDBJ whole genome shotgun (WGS) entry which is preliminary data.</text>
</comment>
<sequence>MARQPKITLGAAAAAFLGAIGALVAADAMLDDRKRELLATRCAKTVDVPGGAVLLNALGAGLLIGTAVLLIAVAVSVARSTSRWKPVGLLAAGIAFIVVGLYAALVTFATVSPGPNEPASPGYHPCAARI</sequence>
<evidence type="ECO:0000313" key="3">
    <source>
        <dbReference type="Proteomes" id="UP000246410"/>
    </source>
</evidence>
<protein>
    <submittedName>
        <fullName evidence="2">Uncharacterized protein</fullName>
    </submittedName>
</protein>
<feature type="transmembrane region" description="Helical" evidence="1">
    <location>
        <begin position="87"/>
        <end position="111"/>
    </location>
</feature>
<proteinExistence type="predicted"/>
<gene>
    <name evidence="2" type="ORF">DFR69_101793</name>
</gene>
<keyword evidence="1" id="KW-0812">Transmembrane</keyword>
<name>A0A317P1P9_9NOCA</name>